<gene>
    <name evidence="10" type="ORF">PROFUN_10375</name>
</gene>
<keyword evidence="6" id="KW-0333">Golgi apparatus</keyword>
<evidence type="ECO:0000256" key="7">
    <source>
        <dbReference type="ARBA" id="ARBA00023136"/>
    </source>
</evidence>
<dbReference type="EMBL" id="MDYQ01000106">
    <property type="protein sequence ID" value="PRP82303.1"/>
    <property type="molecule type" value="Genomic_DNA"/>
</dbReference>
<protein>
    <recommendedName>
        <fullName evidence="3">Conserved oligomeric Golgi complex subunit 8</fullName>
    </recommendedName>
    <alternativeName>
        <fullName evidence="8">Component of oligomeric Golgi complex 8</fullName>
    </alternativeName>
</protein>
<evidence type="ECO:0000313" key="11">
    <source>
        <dbReference type="Proteomes" id="UP000241769"/>
    </source>
</evidence>
<dbReference type="PANTHER" id="PTHR21311:SF0">
    <property type="entry name" value="CONSERVED OLIGOMERIC GOLGI COMPLEX SUBUNIT 8"/>
    <property type="match status" value="1"/>
</dbReference>
<dbReference type="AlphaFoldDB" id="A0A2P6NEC1"/>
<evidence type="ECO:0000313" key="10">
    <source>
        <dbReference type="EMBL" id="PRP82303.1"/>
    </source>
</evidence>
<keyword evidence="4" id="KW-0813">Transport</keyword>
<dbReference type="Proteomes" id="UP000241769">
    <property type="component" value="Unassembled WGS sequence"/>
</dbReference>
<dbReference type="OrthoDB" id="1661054at2759"/>
<evidence type="ECO:0000256" key="3">
    <source>
        <dbReference type="ARBA" id="ARBA00020983"/>
    </source>
</evidence>
<feature type="compositionally biased region" description="Basic and acidic residues" evidence="9">
    <location>
        <begin position="17"/>
        <end position="27"/>
    </location>
</feature>
<feature type="compositionally biased region" description="Acidic residues" evidence="9">
    <location>
        <begin position="516"/>
        <end position="545"/>
    </location>
</feature>
<accession>A0A2P6NEC1</accession>
<evidence type="ECO:0000256" key="2">
    <source>
        <dbReference type="ARBA" id="ARBA00006419"/>
    </source>
</evidence>
<proteinExistence type="inferred from homology"/>
<keyword evidence="11" id="KW-1185">Reference proteome</keyword>
<feature type="region of interest" description="Disordered" evidence="9">
    <location>
        <begin position="1"/>
        <end position="27"/>
    </location>
</feature>
<comment type="caution">
    <text evidence="10">The sequence shown here is derived from an EMBL/GenBank/DDBJ whole genome shotgun (WGS) entry which is preliminary data.</text>
</comment>
<reference evidence="10 11" key="1">
    <citation type="journal article" date="2018" name="Genome Biol. Evol.">
        <title>Multiple Roots of Fruiting Body Formation in Amoebozoa.</title>
        <authorList>
            <person name="Hillmann F."/>
            <person name="Forbes G."/>
            <person name="Novohradska S."/>
            <person name="Ferling I."/>
            <person name="Riege K."/>
            <person name="Groth M."/>
            <person name="Westermann M."/>
            <person name="Marz M."/>
            <person name="Spaller T."/>
            <person name="Winckler T."/>
            <person name="Schaap P."/>
            <person name="Glockner G."/>
        </authorList>
    </citation>
    <scope>NUCLEOTIDE SEQUENCE [LARGE SCALE GENOMIC DNA]</scope>
    <source>
        <strain evidence="10 11">Jena</strain>
    </source>
</reference>
<dbReference type="GO" id="GO:0015031">
    <property type="term" value="P:protein transport"/>
    <property type="evidence" value="ECO:0007669"/>
    <property type="project" value="UniProtKB-KW"/>
</dbReference>
<dbReference type="InterPro" id="IPR016159">
    <property type="entry name" value="Cullin_repeat-like_dom_sf"/>
</dbReference>
<organism evidence="10 11">
    <name type="scientific">Planoprotostelium fungivorum</name>
    <dbReference type="NCBI Taxonomy" id="1890364"/>
    <lineage>
        <taxon>Eukaryota</taxon>
        <taxon>Amoebozoa</taxon>
        <taxon>Evosea</taxon>
        <taxon>Variosea</taxon>
        <taxon>Cavosteliida</taxon>
        <taxon>Cavosteliaceae</taxon>
        <taxon>Planoprotostelium</taxon>
    </lineage>
</organism>
<comment type="subcellular location">
    <subcellularLocation>
        <location evidence="1">Golgi apparatus membrane</location>
        <topology evidence="1">Peripheral membrane protein</topology>
    </subcellularLocation>
</comment>
<feature type="compositionally biased region" description="Basic and acidic residues" evidence="9">
    <location>
        <begin position="502"/>
        <end position="515"/>
    </location>
</feature>
<evidence type="ECO:0000256" key="5">
    <source>
        <dbReference type="ARBA" id="ARBA00022927"/>
    </source>
</evidence>
<dbReference type="InParanoid" id="A0A2P6NEC1"/>
<evidence type="ECO:0000256" key="6">
    <source>
        <dbReference type="ARBA" id="ARBA00023034"/>
    </source>
</evidence>
<name>A0A2P6NEC1_9EUKA</name>
<keyword evidence="5" id="KW-0653">Protein transport</keyword>
<evidence type="ECO:0000256" key="4">
    <source>
        <dbReference type="ARBA" id="ARBA00022448"/>
    </source>
</evidence>
<sequence length="564" mass="65102">MTVSDGELDTNNGADNHYSDNFDDRERPFDPEYDTYLASLASRSFEQLSREPALLVSEGNRIKQEMESVAFKNYKSFIHASDCVSLVRYGMSEISVHLNSTLNNLASLHDACSTFVSNAQETRRQQIINKTTLVHHTQLLELLEIPQLMDTFIRSELYEEALQLERHTAELKRTHGSHKVIESIVREVEYCTTVMLRQLHDQLRTKELQLPQCMKIVGYLRRLDLYSQTELELLFLRSRGAWLQSLVDVLATDNAYNFLTKMIDICRKNIFDIVIQYKSIFSDAQDELMNDGGLLSSWVGQSVSDFIQLLKNHMRNINDGRSISNLLDQCMWYGSSLGKLGVDFRGLLVPIFEDIVFRNFSQGVNQSIGFFQSSIKSYKFTPQAKSNTLPTLSNVTQNANDNQPSPSLMDFPPLALLTNGYLSSLNELRNCAPFSLHQKLSEYLNDSFERVAISLKQEEERRLDKEEEKTFVIMCQEAIHTHNVSLVVTLCLIVSFREKQEKQEKQGKQEKQAKEEIEEEKEEIEEKEIEEKEQIEEEKELEEEEREGKEFTGEEEDTEGDKED</sequence>
<dbReference type="GO" id="GO:0017119">
    <property type="term" value="C:Golgi transport complex"/>
    <property type="evidence" value="ECO:0007669"/>
    <property type="project" value="InterPro"/>
</dbReference>
<dbReference type="InterPro" id="IPR007255">
    <property type="entry name" value="COG8"/>
</dbReference>
<dbReference type="GO" id="GO:0000139">
    <property type="term" value="C:Golgi membrane"/>
    <property type="evidence" value="ECO:0007669"/>
    <property type="project" value="UniProtKB-SubCell"/>
</dbReference>
<evidence type="ECO:0000256" key="8">
    <source>
        <dbReference type="ARBA" id="ARBA00031347"/>
    </source>
</evidence>
<evidence type="ECO:0000256" key="1">
    <source>
        <dbReference type="ARBA" id="ARBA00004395"/>
    </source>
</evidence>
<feature type="compositionally biased region" description="Acidic residues" evidence="9">
    <location>
        <begin position="553"/>
        <end position="564"/>
    </location>
</feature>
<dbReference type="STRING" id="1890364.A0A2P6NEC1"/>
<dbReference type="SUPFAM" id="SSF74788">
    <property type="entry name" value="Cullin repeat-like"/>
    <property type="match status" value="1"/>
</dbReference>
<dbReference type="Pfam" id="PF04124">
    <property type="entry name" value="Dor1"/>
    <property type="match status" value="1"/>
</dbReference>
<feature type="compositionally biased region" description="Polar residues" evidence="9">
    <location>
        <begin position="1"/>
        <end position="14"/>
    </location>
</feature>
<feature type="region of interest" description="Disordered" evidence="9">
    <location>
        <begin position="502"/>
        <end position="564"/>
    </location>
</feature>
<dbReference type="PANTHER" id="PTHR21311">
    <property type="entry name" value="CONSERVED OLIGOMERIC GOLGI COMPLEX COMPONENT 8"/>
    <property type="match status" value="1"/>
</dbReference>
<keyword evidence="7" id="KW-0472">Membrane</keyword>
<evidence type="ECO:0000256" key="9">
    <source>
        <dbReference type="SAM" id="MobiDB-lite"/>
    </source>
</evidence>
<comment type="similarity">
    <text evidence="2">Belongs to the COG8 family.</text>
</comment>
<dbReference type="GO" id="GO:0006891">
    <property type="term" value="P:intra-Golgi vesicle-mediated transport"/>
    <property type="evidence" value="ECO:0007669"/>
    <property type="project" value="TreeGrafter"/>
</dbReference>